<dbReference type="AlphaFoldDB" id="A0A9N9E632"/>
<feature type="non-terminal residue" evidence="1">
    <location>
        <position position="1"/>
    </location>
</feature>
<gene>
    <name evidence="1" type="ORF">PBRASI_LOCUS11080</name>
</gene>
<comment type="caution">
    <text evidence="1">The sequence shown here is derived from an EMBL/GenBank/DDBJ whole genome shotgun (WGS) entry which is preliminary data.</text>
</comment>
<reference evidence="1" key="1">
    <citation type="submission" date="2021-06" db="EMBL/GenBank/DDBJ databases">
        <authorList>
            <person name="Kallberg Y."/>
            <person name="Tangrot J."/>
            <person name="Rosling A."/>
        </authorList>
    </citation>
    <scope>NUCLEOTIDE SEQUENCE</scope>
    <source>
        <strain evidence="1">BR232B</strain>
    </source>
</reference>
<evidence type="ECO:0000313" key="1">
    <source>
        <dbReference type="EMBL" id="CAG8666620.1"/>
    </source>
</evidence>
<dbReference type="Proteomes" id="UP000789739">
    <property type="component" value="Unassembled WGS sequence"/>
</dbReference>
<name>A0A9N9E632_9GLOM</name>
<protein>
    <submittedName>
        <fullName evidence="1">4506_t:CDS:1</fullName>
    </submittedName>
</protein>
<sequence>RGSDFVFRRDSTPYTAWSFTGFLTAVKSFWSTSSLSDDLVSTLKKRYTTYLKDISGNKKEVKEKRRMADFLIKQGGVVPRMPSAATQPGRVSFLPVKTDPAIKEILESIILDEKLALKEVSSKRKSEI</sequence>
<dbReference type="EMBL" id="CAJVPI010004293">
    <property type="protein sequence ID" value="CAG8666620.1"/>
    <property type="molecule type" value="Genomic_DNA"/>
</dbReference>
<keyword evidence="2" id="KW-1185">Reference proteome</keyword>
<accession>A0A9N9E632</accession>
<evidence type="ECO:0000313" key="2">
    <source>
        <dbReference type="Proteomes" id="UP000789739"/>
    </source>
</evidence>
<proteinExistence type="predicted"/>
<feature type="non-terminal residue" evidence="1">
    <location>
        <position position="128"/>
    </location>
</feature>
<organism evidence="1 2">
    <name type="scientific">Paraglomus brasilianum</name>
    <dbReference type="NCBI Taxonomy" id="144538"/>
    <lineage>
        <taxon>Eukaryota</taxon>
        <taxon>Fungi</taxon>
        <taxon>Fungi incertae sedis</taxon>
        <taxon>Mucoromycota</taxon>
        <taxon>Glomeromycotina</taxon>
        <taxon>Glomeromycetes</taxon>
        <taxon>Paraglomerales</taxon>
        <taxon>Paraglomeraceae</taxon>
        <taxon>Paraglomus</taxon>
    </lineage>
</organism>